<evidence type="ECO:0000259" key="1">
    <source>
        <dbReference type="PROSITE" id="PS51186"/>
    </source>
</evidence>
<dbReference type="InterPro" id="IPR051531">
    <property type="entry name" value="N-acetyltransferase"/>
</dbReference>
<keyword evidence="2" id="KW-0808">Transferase</keyword>
<evidence type="ECO:0000313" key="2">
    <source>
        <dbReference type="EMBL" id="MEN0641938.1"/>
    </source>
</evidence>
<protein>
    <submittedName>
        <fullName evidence="2">GNAT family protein</fullName>
        <ecNumber evidence="2">2.-.-.-</ecNumber>
    </submittedName>
</protein>
<comment type="caution">
    <text evidence="2">The sequence shown here is derived from an EMBL/GenBank/DDBJ whole genome shotgun (WGS) entry which is preliminary data.</text>
</comment>
<dbReference type="EC" id="2.-.-.-" evidence="2"/>
<dbReference type="Gene3D" id="3.40.630.30">
    <property type="match status" value="1"/>
</dbReference>
<organism evidence="2 3">
    <name type="scientific">Alkalicoccobacillus gibsonii</name>
    <dbReference type="NCBI Taxonomy" id="79881"/>
    <lineage>
        <taxon>Bacteria</taxon>
        <taxon>Bacillati</taxon>
        <taxon>Bacillota</taxon>
        <taxon>Bacilli</taxon>
        <taxon>Bacillales</taxon>
        <taxon>Bacillaceae</taxon>
        <taxon>Alkalicoccobacillus</taxon>
    </lineage>
</organism>
<name>A0ABU9VDN4_9BACI</name>
<reference evidence="2 3" key="1">
    <citation type="submission" date="2024-03" db="EMBL/GenBank/DDBJ databases">
        <title>Bacilli Hybrid Assemblies.</title>
        <authorList>
            <person name="Kovac J."/>
        </authorList>
    </citation>
    <scope>NUCLEOTIDE SEQUENCE [LARGE SCALE GENOMIC DNA]</scope>
    <source>
        <strain evidence="2 3">FSL R7-0666</strain>
    </source>
</reference>
<dbReference type="PANTHER" id="PTHR43792:SF9">
    <property type="entry name" value="RIBOSOMAL-PROTEIN-ALANINE ACETYLTRANSFERASE"/>
    <property type="match status" value="1"/>
</dbReference>
<dbReference type="PROSITE" id="PS51186">
    <property type="entry name" value="GNAT"/>
    <property type="match status" value="1"/>
</dbReference>
<dbReference type="EMBL" id="JBCITK010000001">
    <property type="protein sequence ID" value="MEN0641938.1"/>
    <property type="molecule type" value="Genomic_DNA"/>
</dbReference>
<feature type="domain" description="N-acetyltransferase" evidence="1">
    <location>
        <begin position="13"/>
        <end position="179"/>
    </location>
</feature>
<accession>A0ABU9VDN4</accession>
<sequence>MNFHLPILETERLILRKVTSSDAQDMYEYCSIPEVATYVPWETHQTIEDSEQFIQFILNQYEAGKLAPWAIEHKETGKMIGTFDFVTWYPQHARAEIGFVLSEKYWGTGIILEAARKVIQYGFTEMNLNIIKASCMKENAQSKRVLEKLGMKLDGVLRDEYMIKATFRDMAIYSLKKEEEILYEKND</sequence>
<keyword evidence="3" id="KW-1185">Reference proteome</keyword>
<evidence type="ECO:0000313" key="3">
    <source>
        <dbReference type="Proteomes" id="UP001418796"/>
    </source>
</evidence>
<dbReference type="Pfam" id="PF13302">
    <property type="entry name" value="Acetyltransf_3"/>
    <property type="match status" value="1"/>
</dbReference>
<dbReference type="SUPFAM" id="SSF55729">
    <property type="entry name" value="Acyl-CoA N-acyltransferases (Nat)"/>
    <property type="match status" value="1"/>
</dbReference>
<dbReference type="GO" id="GO:0016740">
    <property type="term" value="F:transferase activity"/>
    <property type="evidence" value="ECO:0007669"/>
    <property type="project" value="UniProtKB-KW"/>
</dbReference>
<gene>
    <name evidence="2" type="ORF">MKY91_02030</name>
</gene>
<dbReference type="InterPro" id="IPR016181">
    <property type="entry name" value="Acyl_CoA_acyltransferase"/>
</dbReference>
<proteinExistence type="predicted"/>
<dbReference type="PANTHER" id="PTHR43792">
    <property type="entry name" value="GNAT FAMILY, PUTATIVE (AFU_ORTHOLOGUE AFUA_3G00765)-RELATED-RELATED"/>
    <property type="match status" value="1"/>
</dbReference>
<dbReference type="RefSeq" id="WP_343129106.1">
    <property type="nucleotide sequence ID" value="NZ_JBCITK010000001.1"/>
</dbReference>
<dbReference type="InterPro" id="IPR000182">
    <property type="entry name" value="GNAT_dom"/>
</dbReference>
<dbReference type="Proteomes" id="UP001418796">
    <property type="component" value="Unassembled WGS sequence"/>
</dbReference>